<dbReference type="EMBL" id="DAASMH010000034">
    <property type="protein sequence ID" value="HAE6120337.1"/>
    <property type="molecule type" value="Genomic_DNA"/>
</dbReference>
<dbReference type="EMBL" id="DAANNU010000029">
    <property type="protein sequence ID" value="HAD0664241.1"/>
    <property type="molecule type" value="Genomic_DNA"/>
</dbReference>
<reference evidence="9" key="4">
    <citation type="submission" date="2018-07" db="EMBL/GenBank/DDBJ databases">
        <authorList>
            <consortium name="NCBI Pathogen Detection Project"/>
        </authorList>
    </citation>
    <scope>NUCLEOTIDE SEQUENCE</scope>
    <source>
        <strain evidence="6">S01267-16</strain>
        <strain evidence="7">S05567-15</strain>
        <strain evidence="9">Salmonella enterica</strain>
        <strain evidence="8">SSI_AA379</strain>
    </source>
</reference>
<reference evidence="9" key="2">
    <citation type="journal article" date="2018" name="Genome Biol.">
        <title>SKESA: strategic k-mer extension for scrupulous assemblies.</title>
        <authorList>
            <person name="Souvorov A."/>
            <person name="Agarwala R."/>
            <person name="Lipman D.J."/>
        </authorList>
    </citation>
    <scope>NUCLEOTIDE SEQUENCE</scope>
    <source>
        <strain evidence="6">S01267-16</strain>
        <strain evidence="7">S05567-15</strain>
        <strain evidence="9">Salmonella enterica</strain>
        <strain evidence="8">SSI_AA379</strain>
    </source>
</reference>
<reference evidence="3" key="3">
    <citation type="submission" date="2018-07" db="EMBL/GenBank/DDBJ databases">
        <authorList>
            <consortium name="GenomeTrakr network: Whole genome sequencing for foodborne pathogen traceback"/>
        </authorList>
    </citation>
    <scope>NUCLEOTIDE SEQUENCE</scope>
    <source>
        <strain evidence="3">ADRDL-14-19262</strain>
    </source>
</reference>
<geneLocation type="plasmid" evidence="1">
    <name>pIMP4-SEM1</name>
</geneLocation>
<protein>
    <submittedName>
        <fullName evidence="1">TrhY</fullName>
    </submittedName>
</protein>
<dbReference type="EMBL" id="DAANGD010000028">
    <property type="protein sequence ID" value="HAC9737574.1"/>
    <property type="molecule type" value="Genomic_DNA"/>
</dbReference>
<gene>
    <name evidence="4" type="ORF">A3V89_19975</name>
    <name evidence="3" type="ORF">ADQ28_13485</name>
    <name evidence="2" type="ORF">ELS01_20360</name>
    <name evidence="6" type="ORF">G0K25_22655</name>
    <name evidence="7" type="ORF">G0K72_22860</name>
    <name evidence="8" type="ORF">G0N98_19495</name>
    <name evidence="9" type="ORF">G4J41_004498</name>
    <name evidence="5" type="ORF">GJE27_22810</name>
</gene>
<dbReference type="EMBL" id="AAHUQY010000021">
    <property type="protein sequence ID" value="ECA5342738.1"/>
    <property type="molecule type" value="Genomic_DNA"/>
</dbReference>
<organism evidence="9">
    <name type="scientific">Salmonella typhimurium</name>
    <dbReference type="NCBI Taxonomy" id="90371"/>
    <lineage>
        <taxon>Bacteria</taxon>
        <taxon>Pseudomonadati</taxon>
        <taxon>Pseudomonadota</taxon>
        <taxon>Gammaproteobacteria</taxon>
        <taxon>Enterobacterales</taxon>
        <taxon>Enterobacteriaceae</taxon>
        <taxon>Salmonella</taxon>
    </lineage>
</organism>
<reference evidence="1" key="1">
    <citation type="journal article" date="2016" name="Sci. Rep.">
        <title>Isolation and plasmid characterization of carbapenemase (IMP-4) producing Salmonella enterica Typhimurium from cats.</title>
        <authorList>
            <person name="Abraham S."/>
            <person name="O'Dea M."/>
            <person name="Trott D.J."/>
            <person name="Abraham R.J."/>
            <person name="Hughes D."/>
            <person name="Pang S."/>
            <person name="McKew G."/>
            <person name="Cheong E.Y."/>
            <person name="Merlino J."/>
            <person name="Saputra S."/>
            <person name="Malik R."/>
            <person name="Gottlieb T."/>
        </authorList>
    </citation>
    <scope>NUCLEOTIDE SEQUENCE</scope>
    <source>
        <strain evidence="1">MU1</strain>
        <plasmid evidence="1">pIMP4-SEM1</plasmid>
    </source>
</reference>
<evidence type="ECO:0000313" key="6">
    <source>
        <dbReference type="EMBL" id="HAC9529047.1"/>
    </source>
</evidence>
<sequence>MAKVDQTKANALLRAARTMSLGANKNTIRILYGNHVAENIDFEPGAKTKLKKGIRGWSKRTDNRRAFSAVIDVAVNYFGFDPINPEASFRQIDFNRIMSVLHNLGYFVCAPEVNKIIEILTSMKEIEELGACEKCKRPYIVPVTNDAHCPRCRLSSTASAIERYSQEELD</sequence>
<evidence type="ECO:0000313" key="7">
    <source>
        <dbReference type="EMBL" id="HAC9737574.1"/>
    </source>
</evidence>
<evidence type="ECO:0000313" key="4">
    <source>
        <dbReference type="EMBL" id="EDA7615049.1"/>
    </source>
</evidence>
<evidence type="ECO:0000313" key="9">
    <source>
        <dbReference type="EMBL" id="HAE6120337.1"/>
    </source>
</evidence>
<evidence type="ECO:0000313" key="5">
    <source>
        <dbReference type="EMBL" id="HAB3532616.1"/>
    </source>
</evidence>
<reference evidence="2" key="5">
    <citation type="submission" date="2018-12" db="EMBL/GenBank/DDBJ databases">
        <authorList>
            <person name="Ashton P.M."/>
            <person name="Dallman T."/>
            <person name="Nair S."/>
            <person name="De Pinna E."/>
            <person name="Peters T."/>
            <person name="Grant K."/>
        </authorList>
    </citation>
    <scope>NUCLEOTIDE SEQUENCE</scope>
    <source>
        <strain evidence="4">116039</strain>
        <strain evidence="2">582921</strain>
    </source>
</reference>
<dbReference type="RefSeq" id="WP_001140952.1">
    <property type="nucleotide sequence ID" value="NC_024983.1"/>
</dbReference>
<evidence type="ECO:0000313" key="3">
    <source>
        <dbReference type="EMBL" id="ECW5425373.1"/>
    </source>
</evidence>
<dbReference type="EMBL" id="AAKWTQ010000010">
    <property type="protein sequence ID" value="ECW5425373.1"/>
    <property type="molecule type" value="Genomic_DNA"/>
</dbReference>
<dbReference type="EMBL" id="DAANEO010000034">
    <property type="protein sequence ID" value="HAC9529047.1"/>
    <property type="molecule type" value="Genomic_DNA"/>
</dbReference>
<evidence type="ECO:0000313" key="8">
    <source>
        <dbReference type="EMBL" id="HAD0664241.1"/>
    </source>
</evidence>
<dbReference type="EMBL" id="AALLDS010000033">
    <property type="protein sequence ID" value="EDA7615049.1"/>
    <property type="molecule type" value="Genomic_DNA"/>
</dbReference>
<name>A0A077W649_SALTM</name>
<accession>A0A077W649</accession>
<evidence type="ECO:0000313" key="1">
    <source>
        <dbReference type="EMBL" id="APA22832.1"/>
    </source>
</evidence>
<keyword evidence="1" id="KW-0614">Plasmid</keyword>
<dbReference type="EMBL" id="DAAGLI010000026">
    <property type="protein sequence ID" value="HAB3532616.1"/>
    <property type="molecule type" value="Genomic_DNA"/>
</dbReference>
<dbReference type="PATRIC" id="fig|90371.1217.peg.3526"/>
<dbReference type="EMBL" id="KX810825">
    <property type="protein sequence ID" value="APA22832.1"/>
    <property type="molecule type" value="Genomic_DNA"/>
</dbReference>
<dbReference type="AlphaFoldDB" id="A0A077W649"/>
<evidence type="ECO:0000313" key="2">
    <source>
        <dbReference type="EMBL" id="ECA5342738.1"/>
    </source>
</evidence>
<proteinExistence type="predicted"/>